<name>A0A0A2MRV6_9FLAO</name>
<dbReference type="AlphaFoldDB" id="A0A0A2MRV6"/>
<feature type="chain" id="PRO_5001992731" description="PDZ domain-containing protein" evidence="1">
    <location>
        <begin position="19"/>
        <end position="395"/>
    </location>
</feature>
<keyword evidence="3" id="KW-1185">Reference proteome</keyword>
<dbReference type="CDD" id="cd05483">
    <property type="entry name" value="retropepsin_like_bacteria"/>
    <property type="match status" value="1"/>
</dbReference>
<dbReference type="InterPro" id="IPR021109">
    <property type="entry name" value="Peptidase_aspartic_dom_sf"/>
</dbReference>
<dbReference type="eggNOG" id="COG3577">
    <property type="taxonomic scope" value="Bacteria"/>
</dbReference>
<dbReference type="Gene3D" id="2.40.70.10">
    <property type="entry name" value="Acid Proteases"/>
    <property type="match status" value="1"/>
</dbReference>
<feature type="signal peptide" evidence="1">
    <location>
        <begin position="1"/>
        <end position="18"/>
    </location>
</feature>
<proteinExistence type="predicted"/>
<dbReference type="Proteomes" id="UP000030111">
    <property type="component" value="Unassembled WGS sequence"/>
</dbReference>
<keyword evidence="1" id="KW-0732">Signal</keyword>
<evidence type="ECO:0000256" key="1">
    <source>
        <dbReference type="SAM" id="SignalP"/>
    </source>
</evidence>
<evidence type="ECO:0000313" key="2">
    <source>
        <dbReference type="EMBL" id="KGO94321.1"/>
    </source>
</evidence>
<dbReference type="STRING" id="1121898.GCA_000422725_01524"/>
<organism evidence="2 3">
    <name type="scientific">Flavobacterium subsaxonicum WB 4.1-42 = DSM 21790</name>
    <dbReference type="NCBI Taxonomy" id="1121898"/>
    <lineage>
        <taxon>Bacteria</taxon>
        <taxon>Pseudomonadati</taxon>
        <taxon>Bacteroidota</taxon>
        <taxon>Flavobacteriia</taxon>
        <taxon>Flavobacteriales</taxon>
        <taxon>Flavobacteriaceae</taxon>
        <taxon>Flavobacterium</taxon>
    </lineage>
</organism>
<dbReference type="SUPFAM" id="SSF50630">
    <property type="entry name" value="Acid proteases"/>
    <property type="match status" value="1"/>
</dbReference>
<dbReference type="Pfam" id="PF13650">
    <property type="entry name" value="Asp_protease_2"/>
    <property type="match status" value="1"/>
</dbReference>
<accession>A0A0A2MRV6</accession>
<dbReference type="InterPro" id="IPR034122">
    <property type="entry name" value="Retropepsin-like_bacterial"/>
</dbReference>
<gene>
    <name evidence="2" type="ORF">Q766_05220</name>
</gene>
<protein>
    <recommendedName>
        <fullName evidence="4">PDZ domain-containing protein</fullName>
    </recommendedName>
</protein>
<comment type="caution">
    <text evidence="2">The sequence shown here is derived from an EMBL/GenBank/DDBJ whole genome shotgun (WGS) entry which is preliminary data.</text>
</comment>
<evidence type="ECO:0000313" key="3">
    <source>
        <dbReference type="Proteomes" id="UP000030111"/>
    </source>
</evidence>
<evidence type="ECO:0008006" key="4">
    <source>
        <dbReference type="Google" id="ProtNLM"/>
    </source>
</evidence>
<dbReference type="RefSeq" id="WP_026990397.1">
    <property type="nucleotide sequence ID" value="NZ_AUGP01000017.1"/>
</dbReference>
<dbReference type="OrthoDB" id="5580718at2"/>
<reference evidence="2 3" key="1">
    <citation type="submission" date="2013-09" db="EMBL/GenBank/DDBJ databases">
        <authorList>
            <person name="Zeng Z."/>
            <person name="Chen C."/>
        </authorList>
    </citation>
    <scope>NUCLEOTIDE SEQUENCE [LARGE SCALE GENOMIC DNA]</scope>
    <source>
        <strain evidence="2 3">WB 4.1-42</strain>
    </source>
</reference>
<sequence length="395" mass="43572">MKLLFTLISILFITTLTAQDFTGFNQGHVNQKGYYTTVPYTLKRDKLIIQVELNGKLHNFLFDTGAPTSISAELAAELNSPLMSKIEIVDANDLKDSLQVVKLDNLKIGDVTFKDTPVLVIKDFGPLGCLNIDGFIGSNLLRNSIVHIASKTKTITLTDIAKKLPLNRKNSVKMLVEQGQSSPLISIDLVTKDITADETLLVDTGMSGFYDLSTAVYDNAKQYNLFTTLGQATGFFTIGLYGVAKAEQQYKVGIPGIAIGRNGFSNVTATTTSDKRSRIGIEILKHGNITLDYKNGRFYFDPFGDVNNIDLTEKTWPFKPIIKDEKMIVGIVWDKALEAQLKPGDEILSFGSHNLTGLDTCQKLLFEMDVPQDSTTLVIKDAKTGETRTVQVVKQ</sequence>
<dbReference type="EMBL" id="JRLY01000002">
    <property type="protein sequence ID" value="KGO94321.1"/>
    <property type="molecule type" value="Genomic_DNA"/>
</dbReference>